<organism evidence="2 3">
    <name type="scientific">Symbiodinium natans</name>
    <dbReference type="NCBI Taxonomy" id="878477"/>
    <lineage>
        <taxon>Eukaryota</taxon>
        <taxon>Sar</taxon>
        <taxon>Alveolata</taxon>
        <taxon>Dinophyceae</taxon>
        <taxon>Suessiales</taxon>
        <taxon>Symbiodiniaceae</taxon>
        <taxon>Symbiodinium</taxon>
    </lineage>
</organism>
<protein>
    <submittedName>
        <fullName evidence="2">Uncharacterized protein</fullName>
    </submittedName>
</protein>
<proteinExistence type="predicted"/>
<keyword evidence="1" id="KW-0812">Transmembrane</keyword>
<evidence type="ECO:0000313" key="2">
    <source>
        <dbReference type="EMBL" id="CAE7229995.1"/>
    </source>
</evidence>
<evidence type="ECO:0000313" key="3">
    <source>
        <dbReference type="Proteomes" id="UP000604046"/>
    </source>
</evidence>
<feature type="transmembrane region" description="Helical" evidence="1">
    <location>
        <begin position="108"/>
        <end position="126"/>
    </location>
</feature>
<keyword evidence="3" id="KW-1185">Reference proteome</keyword>
<evidence type="ECO:0000256" key="1">
    <source>
        <dbReference type="SAM" id="Phobius"/>
    </source>
</evidence>
<accession>A0A812KGK7</accession>
<dbReference type="EMBL" id="CAJNDS010000714">
    <property type="protein sequence ID" value="CAE7229995.1"/>
    <property type="molecule type" value="Genomic_DNA"/>
</dbReference>
<sequence>MAETGEMAEAALLSSETDSESSADSLGQWTTLTARPPFAVARKMCGAALSFRRALLVVFTLVQIFAILTLYPELHDEWFTWALVGLLVSLVIFNVLETLFSFDLGGPRRWLVGLILNAAILVPYATLSFRCAVGILAAVSTLVCVQQVVGRFVMHRPGKNQSFVVTTCYQDIEKPFMSKACPVFVCQVLLFNFALLDMSDRFAAKPRERARIVEVVGYLLWPASGMSLEERHRVGGILREGFSLTGQQWVFWLAARVIQEVADLTQYGSEDMLEEFPFFMFLWRLRAGARLQIDNGEVCEVPSKARLGFRMFASWTTNCFIREFLHYLLPVLLMNADCYLDFIKDAFAIAFVVGLDNLGTEKTFTKLADDDELHDC</sequence>
<gene>
    <name evidence="2" type="ORF">SNAT2548_LOCUS9302</name>
</gene>
<name>A0A812KGK7_9DINO</name>
<keyword evidence="1" id="KW-1133">Transmembrane helix</keyword>
<comment type="caution">
    <text evidence="2">The sequence shown here is derived from an EMBL/GenBank/DDBJ whole genome shotgun (WGS) entry which is preliminary data.</text>
</comment>
<dbReference type="Proteomes" id="UP000604046">
    <property type="component" value="Unassembled WGS sequence"/>
</dbReference>
<reference evidence="2" key="1">
    <citation type="submission" date="2021-02" db="EMBL/GenBank/DDBJ databases">
        <authorList>
            <person name="Dougan E. K."/>
            <person name="Rhodes N."/>
            <person name="Thang M."/>
            <person name="Chan C."/>
        </authorList>
    </citation>
    <scope>NUCLEOTIDE SEQUENCE</scope>
</reference>
<dbReference type="AlphaFoldDB" id="A0A812KGK7"/>
<keyword evidence="1" id="KW-0472">Membrane</keyword>
<feature type="transmembrane region" description="Helical" evidence="1">
    <location>
        <begin position="54"/>
        <end position="72"/>
    </location>
</feature>
<feature type="transmembrane region" description="Helical" evidence="1">
    <location>
        <begin position="78"/>
        <end position="96"/>
    </location>
</feature>